<dbReference type="PANTHER" id="PTHR30204">
    <property type="entry name" value="REDOX-CYCLING DRUG-SENSING TRANSCRIPTIONAL ACTIVATOR SOXR"/>
    <property type="match status" value="1"/>
</dbReference>
<dbReference type="PRINTS" id="PR00040">
    <property type="entry name" value="HTHMERR"/>
</dbReference>
<accession>A0AAI8X3D6</accession>
<dbReference type="Pfam" id="PF13411">
    <property type="entry name" value="MerR_1"/>
    <property type="match status" value="1"/>
</dbReference>
<organism evidence="3 4">
    <name type="scientific">Mycobacterium avium subsp. hominissuis</name>
    <dbReference type="NCBI Taxonomy" id="439334"/>
    <lineage>
        <taxon>Bacteria</taxon>
        <taxon>Bacillati</taxon>
        <taxon>Actinomycetota</taxon>
        <taxon>Actinomycetes</taxon>
        <taxon>Mycobacteriales</taxon>
        <taxon>Mycobacteriaceae</taxon>
        <taxon>Mycobacterium</taxon>
        <taxon>Mycobacterium avium complex (MAC)</taxon>
    </lineage>
</organism>
<dbReference type="CDD" id="cd04781">
    <property type="entry name" value="HTH_MerR-like_sg6"/>
    <property type="match status" value="1"/>
</dbReference>
<dbReference type="Gene3D" id="1.10.1660.10">
    <property type="match status" value="1"/>
</dbReference>
<evidence type="ECO:0000313" key="3">
    <source>
        <dbReference type="EMBL" id="BBN48735.1"/>
    </source>
</evidence>
<dbReference type="SMART" id="SM00422">
    <property type="entry name" value="HTH_MERR"/>
    <property type="match status" value="1"/>
</dbReference>
<dbReference type="Proteomes" id="UP000327362">
    <property type="component" value="Chromosome"/>
</dbReference>
<dbReference type="InterPro" id="IPR000551">
    <property type="entry name" value="MerR-type_HTH_dom"/>
</dbReference>
<dbReference type="GO" id="GO:0003700">
    <property type="term" value="F:DNA-binding transcription factor activity"/>
    <property type="evidence" value="ECO:0007669"/>
    <property type="project" value="InterPro"/>
</dbReference>
<evidence type="ECO:0000313" key="4">
    <source>
        <dbReference type="Proteomes" id="UP000327362"/>
    </source>
</evidence>
<dbReference type="PROSITE" id="PS00552">
    <property type="entry name" value="HTH_MERR_1"/>
    <property type="match status" value="1"/>
</dbReference>
<gene>
    <name evidence="3" type="ORF">JPH1_32100</name>
</gene>
<dbReference type="AlphaFoldDB" id="A0AAI8X3D6"/>
<evidence type="ECO:0000259" key="2">
    <source>
        <dbReference type="PROSITE" id="PS50937"/>
    </source>
</evidence>
<name>A0AAI8X3D6_MYCAV</name>
<dbReference type="SUPFAM" id="SSF46955">
    <property type="entry name" value="Putative DNA-binding domain"/>
    <property type="match status" value="1"/>
</dbReference>
<dbReference type="InterPro" id="IPR047057">
    <property type="entry name" value="MerR_fam"/>
</dbReference>
<reference evidence="3 4" key="1">
    <citation type="submission" date="2019-09" db="EMBL/GenBank/DDBJ databases">
        <title>Complete genome sequence of Mycobacterium avium subsp. hominissuis strain JP-H-1.</title>
        <authorList>
            <person name="Kinoshita Y."/>
            <person name="Niwa H."/>
            <person name="Uchida-Fujii E."/>
            <person name="Nukada T."/>
        </authorList>
    </citation>
    <scope>NUCLEOTIDE SEQUENCE [LARGE SCALE GENOMIC DNA]</scope>
    <source>
        <strain evidence="3 4">JP-H-1</strain>
    </source>
</reference>
<feature type="domain" description="HTH merR-type" evidence="2">
    <location>
        <begin position="21"/>
        <end position="89"/>
    </location>
</feature>
<dbReference type="GO" id="GO:0003677">
    <property type="term" value="F:DNA binding"/>
    <property type="evidence" value="ECO:0007669"/>
    <property type="project" value="UniProtKB-KW"/>
</dbReference>
<protein>
    <submittedName>
        <fullName evidence="3">MerR family transcriptional regulator</fullName>
    </submittedName>
</protein>
<keyword evidence="1" id="KW-0238">DNA-binding</keyword>
<dbReference type="PANTHER" id="PTHR30204:SF97">
    <property type="entry name" value="MERR FAMILY REGULATORY PROTEIN"/>
    <property type="match status" value="1"/>
</dbReference>
<dbReference type="PROSITE" id="PS50937">
    <property type="entry name" value="HTH_MERR_2"/>
    <property type="match status" value="1"/>
</dbReference>
<dbReference type="InterPro" id="IPR009061">
    <property type="entry name" value="DNA-bd_dom_put_sf"/>
</dbReference>
<dbReference type="EMBL" id="AP020326">
    <property type="protein sequence ID" value="BBN48735.1"/>
    <property type="molecule type" value="Genomic_DNA"/>
</dbReference>
<proteinExistence type="predicted"/>
<sequence>MDPVNDLELTLSQVRTRESPMLTIGEVARRSGVAATTLRYYEQIGLLPAPTRLGGQRRYDEAVLSRLEVIALCKTAGFALDEIQRLFADDAPGRPASRALARAKLAQIDAQLDSLTRARAVIEWGMRCTCPSIDACTCGIHPTRPAPVGPDVRSARRF</sequence>
<evidence type="ECO:0000256" key="1">
    <source>
        <dbReference type="ARBA" id="ARBA00023125"/>
    </source>
</evidence>